<evidence type="ECO:0000256" key="2">
    <source>
        <dbReference type="ARBA" id="ARBA00022475"/>
    </source>
</evidence>
<dbReference type="GeneID" id="1208484"/>
<dbReference type="GO" id="GO:0000287">
    <property type="term" value="F:magnesium ion binding"/>
    <property type="evidence" value="ECO:0007669"/>
    <property type="project" value="UniProtKB-UniRule"/>
</dbReference>
<evidence type="ECO:0000256" key="7">
    <source>
        <dbReference type="ARBA" id="ARBA00023136"/>
    </source>
</evidence>
<reference evidence="10 11" key="1">
    <citation type="journal article" date="2003" name="Proc. Natl. Acad. Sci. U.S.A.">
        <title>Complete genome sequence of the Q-fever pathogen, Coxiella burnetii.</title>
        <authorList>
            <person name="Seshadri R."/>
            <person name="Paulsen I.T."/>
            <person name="Eisen J.A."/>
            <person name="Read T.D."/>
            <person name="Nelson K.E."/>
            <person name="Nelson W.C."/>
            <person name="Ward N.L."/>
            <person name="Tettelin H."/>
            <person name="Davidsen T.M."/>
            <person name="Beanan M.J."/>
            <person name="Deboy R.T."/>
            <person name="Daugherty S.C."/>
            <person name="Brinkac L.M."/>
            <person name="Madupu R."/>
            <person name="Dodson R.J."/>
            <person name="Khouri H.M."/>
            <person name="Lee K.H."/>
            <person name="Carty H.A."/>
            <person name="Scanlan D."/>
            <person name="Heinzen R.A."/>
            <person name="Thompson H.A."/>
            <person name="Samuel J.E."/>
            <person name="Fraser C.M."/>
            <person name="Heidelberg J.F."/>
        </authorList>
    </citation>
    <scope>NUCLEOTIDE SEQUENCE [LARGE SCALE GENOMIC DNA]</scope>
    <source>
        <strain evidence="11">RSA 493 / Nine Mile phase I</strain>
    </source>
</reference>
<dbReference type="STRING" id="227377.CBU_0599"/>
<comment type="catalytic activity">
    <reaction evidence="8">
        <text>adenosine 3',5'-bisphosphate + H2O = AMP + phosphate</text>
        <dbReference type="Rhea" id="RHEA:10040"/>
        <dbReference type="ChEBI" id="CHEBI:15377"/>
        <dbReference type="ChEBI" id="CHEBI:43474"/>
        <dbReference type="ChEBI" id="CHEBI:58343"/>
        <dbReference type="ChEBI" id="CHEBI:456215"/>
        <dbReference type="EC" id="3.1.3.7"/>
    </reaction>
</comment>
<sequence>MGDDWLKPLVLLAKKAGAEILKYFGLSKEDLHVMQKEDRTPVTEADLSAHKILQKGLTALTPTIPILSEEGKIPPYAERQKWDRYWLLDPLDGTRGFIENRDEFTVNIALIERHEPVMGVVYAPVFDLCYFASRGQGAFKQVAEETPISIQTRKMDEDSFSVLLGQYLRSPRLPELFNAISGCEIVRLNSSLKFCWIAEGKGDLYPRLGDTSEWDTGAGHCVLNEAGGTILELNGKELRYNEKNSLMNPAFVAIGDVAQKEKVFELLERTP</sequence>
<feature type="binding site" evidence="8">
    <location>
        <position position="69"/>
    </location>
    <ligand>
        <name>substrate</name>
    </ligand>
</feature>
<feature type="binding site" evidence="9">
    <location>
        <position position="91"/>
    </location>
    <ligand>
        <name>Mg(2+)</name>
        <dbReference type="ChEBI" id="CHEBI:18420"/>
        <label>1</label>
        <note>catalytic</note>
    </ligand>
</feature>
<dbReference type="PRINTS" id="PR00377">
    <property type="entry name" value="IMPHPHTASES"/>
</dbReference>
<evidence type="ECO:0000256" key="1">
    <source>
        <dbReference type="ARBA" id="ARBA00005289"/>
    </source>
</evidence>
<feature type="binding site" evidence="9">
    <location>
        <position position="89"/>
    </location>
    <ligand>
        <name>Mg(2+)</name>
        <dbReference type="ChEBI" id="CHEBI:18420"/>
        <label>1</label>
        <note>catalytic</note>
    </ligand>
</feature>
<accession>Q83DU3</accession>
<keyword evidence="3 8" id="KW-0997">Cell inner membrane</keyword>
<dbReference type="Gene3D" id="3.30.540.10">
    <property type="entry name" value="Fructose-1,6-Bisphosphatase, subunit A, domain 1"/>
    <property type="match status" value="1"/>
</dbReference>
<reference evidence="10 11" key="2">
    <citation type="journal article" date="2009" name="Infect. Immun.">
        <title>Comparative genomics reveal extensive transposon-mediated genomic plasticity and diversity among potential effector proteins within the genus Coxiella.</title>
        <authorList>
            <person name="Beare P.A."/>
            <person name="Unsworth N."/>
            <person name="Andoh M."/>
            <person name="Voth D.E."/>
            <person name="Omsland A."/>
            <person name="Gilk S.D."/>
            <person name="Williams K.P."/>
            <person name="Sobral B.W."/>
            <person name="Kupko J.J.III."/>
            <person name="Porcella S.F."/>
            <person name="Samuel J.E."/>
            <person name="Heinzen R.A."/>
        </authorList>
    </citation>
    <scope>NUCLEOTIDE SEQUENCE [LARGE SCALE GENOMIC DNA]</scope>
    <source>
        <strain evidence="11">RSA 493 / Nine Mile phase I</strain>
    </source>
</reference>
<dbReference type="PANTHER" id="PTHR43028:SF5">
    <property type="entry name" value="3'(2'),5'-BISPHOSPHATE NUCLEOTIDASE 1"/>
    <property type="match status" value="1"/>
</dbReference>
<dbReference type="eggNOG" id="COG1218">
    <property type="taxonomic scope" value="Bacteria"/>
</dbReference>
<keyword evidence="7 8" id="KW-0472">Membrane</keyword>
<keyword evidence="2 8" id="KW-1003">Cell membrane</keyword>
<comment type="subcellular location">
    <subcellularLocation>
        <location evidence="8">Cell inner membrane</location>
        <topology evidence="8">Peripheral membrane protein</topology>
        <orientation evidence="8">Cytoplasmic side</orientation>
    </subcellularLocation>
</comment>
<dbReference type="FunFam" id="3.40.190.80:FF:000005">
    <property type="entry name" value="3'(2'),5'-bisphosphate nucleotidase CysQ"/>
    <property type="match status" value="1"/>
</dbReference>
<feature type="binding site" evidence="8">
    <location>
        <position position="215"/>
    </location>
    <ligand>
        <name>substrate</name>
    </ligand>
</feature>
<feature type="binding site" evidence="8">
    <location>
        <position position="215"/>
    </location>
    <ligand>
        <name>Mg(2+)</name>
        <dbReference type="ChEBI" id="CHEBI:18420"/>
        <label>2</label>
    </ligand>
</feature>
<feature type="binding site" evidence="8">
    <location>
        <position position="89"/>
    </location>
    <ligand>
        <name>Mg(2+)</name>
        <dbReference type="ChEBI" id="CHEBI:18420"/>
        <label>2</label>
    </ligand>
</feature>
<keyword evidence="4 8" id="KW-0479">Metal-binding</keyword>
<dbReference type="RefSeq" id="NP_819629.1">
    <property type="nucleotide sequence ID" value="NC_002971.4"/>
</dbReference>
<dbReference type="CDD" id="cd01638">
    <property type="entry name" value="CysQ"/>
    <property type="match status" value="1"/>
</dbReference>
<keyword evidence="5 8" id="KW-0378">Hydrolase</keyword>
<feature type="binding site" evidence="8">
    <location>
        <position position="91"/>
    </location>
    <ligand>
        <name>Mg(2+)</name>
        <dbReference type="ChEBI" id="CHEBI:18420"/>
        <label>1</label>
    </ligand>
</feature>
<feature type="binding site" evidence="8">
    <location>
        <begin position="91"/>
        <end position="94"/>
    </location>
    <ligand>
        <name>substrate</name>
    </ligand>
</feature>
<evidence type="ECO:0000256" key="8">
    <source>
        <dbReference type="HAMAP-Rule" id="MF_02095"/>
    </source>
</evidence>
<feature type="binding site" evidence="8">
    <location>
        <position position="69"/>
    </location>
    <ligand>
        <name>Mg(2+)</name>
        <dbReference type="ChEBI" id="CHEBI:18420"/>
        <label>1</label>
    </ligand>
</feature>
<dbReference type="InterPro" id="IPR050725">
    <property type="entry name" value="CysQ/Inositol_MonoPase"/>
</dbReference>
<dbReference type="GO" id="GO:0000103">
    <property type="term" value="P:sulfate assimilation"/>
    <property type="evidence" value="ECO:0000318"/>
    <property type="project" value="GO_Central"/>
</dbReference>
<gene>
    <name evidence="10" type="primary">cysQ-1</name>
    <name evidence="8" type="synonym">cysQ</name>
    <name evidence="10" type="ordered locus">CBU_0599</name>
</gene>
<protein>
    <recommendedName>
        <fullName evidence="8">3'(2'),5'-bisphosphate nucleotidase CysQ</fullName>
        <ecNumber evidence="8">3.1.3.7</ecNumber>
    </recommendedName>
    <alternativeName>
        <fullName evidence="8">3'(2'),5-bisphosphonucleoside 3'(2')-phosphohydrolase</fullName>
    </alternativeName>
    <alternativeName>
        <fullName evidence="8">3'-phosphoadenosine 5'-phosphate phosphatase</fullName>
        <shortName evidence="8">PAP phosphatase</shortName>
    </alternativeName>
</protein>
<dbReference type="EC" id="3.1.3.7" evidence="8"/>
<evidence type="ECO:0000256" key="3">
    <source>
        <dbReference type="ARBA" id="ARBA00022519"/>
    </source>
</evidence>
<dbReference type="Gene3D" id="3.40.190.80">
    <property type="match status" value="1"/>
</dbReference>
<comment type="function">
    <text evidence="8">Converts adenosine-3',5'-bisphosphate (PAP) to AMP.</text>
</comment>
<dbReference type="HOGENOM" id="CLU_044118_3_0_6"/>
<dbReference type="GO" id="GO:0005886">
    <property type="term" value="C:plasma membrane"/>
    <property type="evidence" value="ECO:0007669"/>
    <property type="project" value="UniProtKB-SubCell"/>
</dbReference>
<dbReference type="Pfam" id="PF00459">
    <property type="entry name" value="Inositol_P"/>
    <property type="match status" value="1"/>
</dbReference>
<evidence type="ECO:0000256" key="9">
    <source>
        <dbReference type="PIRSR" id="PIRSR600760-2"/>
    </source>
</evidence>
<feature type="binding site" evidence="8">
    <location>
        <position position="92"/>
    </location>
    <ligand>
        <name>Mg(2+)</name>
        <dbReference type="ChEBI" id="CHEBI:18420"/>
        <label>2</label>
    </ligand>
</feature>
<dbReference type="Proteomes" id="UP000002671">
    <property type="component" value="Chromosome"/>
</dbReference>
<dbReference type="InterPro" id="IPR006240">
    <property type="entry name" value="CysQ"/>
</dbReference>
<evidence type="ECO:0000313" key="11">
    <source>
        <dbReference type="Proteomes" id="UP000002671"/>
    </source>
</evidence>
<dbReference type="NCBIfam" id="TIGR01331">
    <property type="entry name" value="bisphos_cysQ"/>
    <property type="match status" value="1"/>
</dbReference>
<feature type="binding site" evidence="8">
    <location>
        <position position="89"/>
    </location>
    <ligand>
        <name>Mg(2+)</name>
        <dbReference type="ChEBI" id="CHEBI:18420"/>
        <label>1</label>
    </ligand>
</feature>
<dbReference type="PANTHER" id="PTHR43028">
    <property type="entry name" value="3'(2'),5'-BISPHOSPHATE NUCLEOTIDASE 1"/>
    <property type="match status" value="1"/>
</dbReference>
<name>Q83DU3_COXBU</name>
<proteinExistence type="inferred from homology"/>
<feature type="binding site" evidence="9">
    <location>
        <position position="92"/>
    </location>
    <ligand>
        <name>Mg(2+)</name>
        <dbReference type="ChEBI" id="CHEBI:18420"/>
        <label>1</label>
        <note>catalytic</note>
    </ligand>
</feature>
<dbReference type="HAMAP" id="MF_02095">
    <property type="entry name" value="CysQ"/>
    <property type="match status" value="1"/>
</dbReference>
<keyword evidence="6 8" id="KW-0460">Magnesium</keyword>
<dbReference type="RefSeq" id="WP_010957684.1">
    <property type="nucleotide sequence ID" value="NC_002971.4"/>
</dbReference>
<comment type="similarity">
    <text evidence="1 8">Belongs to the inositol monophosphatase superfamily. CysQ family.</text>
</comment>
<feature type="binding site" evidence="9">
    <location>
        <position position="215"/>
    </location>
    <ligand>
        <name>Mg(2+)</name>
        <dbReference type="ChEBI" id="CHEBI:18420"/>
        <label>1</label>
        <note>catalytic</note>
    </ligand>
</feature>
<evidence type="ECO:0000313" key="10">
    <source>
        <dbReference type="EMBL" id="AAO90143.1"/>
    </source>
</evidence>
<dbReference type="GO" id="GO:0008441">
    <property type="term" value="F:3'(2'),5'-bisphosphate nucleotidase activity"/>
    <property type="evidence" value="ECO:0000318"/>
    <property type="project" value="GO_Central"/>
</dbReference>
<dbReference type="EMBL" id="AE016828">
    <property type="protein sequence ID" value="AAO90143.1"/>
    <property type="molecule type" value="Genomic_DNA"/>
</dbReference>
<dbReference type="FunFam" id="3.30.540.10:FF:000007">
    <property type="entry name" value="3'(2'),5'-bisphosphate nucleotidase CysQ"/>
    <property type="match status" value="1"/>
</dbReference>
<dbReference type="OrthoDB" id="9785695at2"/>
<evidence type="ECO:0000256" key="5">
    <source>
        <dbReference type="ARBA" id="ARBA00022801"/>
    </source>
</evidence>
<organism evidence="10 11">
    <name type="scientific">Coxiella burnetii (strain RSA 493 / Nine Mile phase I)</name>
    <dbReference type="NCBI Taxonomy" id="227377"/>
    <lineage>
        <taxon>Bacteria</taxon>
        <taxon>Pseudomonadati</taxon>
        <taxon>Pseudomonadota</taxon>
        <taxon>Gammaproteobacteria</taxon>
        <taxon>Legionellales</taxon>
        <taxon>Coxiellaceae</taxon>
        <taxon>Coxiella</taxon>
    </lineage>
</organism>
<keyword evidence="11" id="KW-1185">Reference proteome</keyword>
<comment type="cofactor">
    <cofactor evidence="8 9">
        <name>Mg(2+)</name>
        <dbReference type="ChEBI" id="CHEBI:18420"/>
    </cofactor>
</comment>
<feature type="binding site" evidence="9">
    <location>
        <position position="69"/>
    </location>
    <ligand>
        <name>Mg(2+)</name>
        <dbReference type="ChEBI" id="CHEBI:18420"/>
        <label>1</label>
        <note>catalytic</note>
    </ligand>
</feature>
<dbReference type="PATRIC" id="fig|227377.7.peg.590"/>
<dbReference type="AlphaFoldDB" id="Q83DU3"/>
<evidence type="ECO:0000256" key="6">
    <source>
        <dbReference type="ARBA" id="ARBA00022842"/>
    </source>
</evidence>
<dbReference type="EnsemblBacteria" id="AAO90143">
    <property type="protein sequence ID" value="AAO90143"/>
    <property type="gene ID" value="CBU_0599"/>
</dbReference>
<dbReference type="InterPro" id="IPR000760">
    <property type="entry name" value="Inositol_monophosphatase-like"/>
</dbReference>
<dbReference type="SUPFAM" id="SSF56655">
    <property type="entry name" value="Carbohydrate phosphatase"/>
    <property type="match status" value="1"/>
</dbReference>
<evidence type="ECO:0000256" key="4">
    <source>
        <dbReference type="ARBA" id="ARBA00022723"/>
    </source>
</evidence>
<dbReference type="KEGG" id="cbu:CBU_0599"/>
<dbReference type="GO" id="GO:0050427">
    <property type="term" value="P:3'-phosphoadenosine 5'-phosphosulfate metabolic process"/>
    <property type="evidence" value="ECO:0000318"/>
    <property type="project" value="GO_Central"/>
</dbReference>